<keyword evidence="2" id="KW-1185">Reference proteome</keyword>
<accession>A0A367GLJ7</accession>
<dbReference type="Proteomes" id="UP000253209">
    <property type="component" value="Unassembled WGS sequence"/>
</dbReference>
<proteinExistence type="predicted"/>
<dbReference type="RefSeq" id="WP_114005711.1">
    <property type="nucleotide sequence ID" value="NZ_QGDC01000007.1"/>
</dbReference>
<organism evidence="1 2">
    <name type="scientific">Mucilaginibacter hurinus</name>
    <dbReference type="NCBI Taxonomy" id="2201324"/>
    <lineage>
        <taxon>Bacteria</taxon>
        <taxon>Pseudomonadati</taxon>
        <taxon>Bacteroidota</taxon>
        <taxon>Sphingobacteriia</taxon>
        <taxon>Sphingobacteriales</taxon>
        <taxon>Sphingobacteriaceae</taxon>
        <taxon>Mucilaginibacter</taxon>
    </lineage>
</organism>
<reference evidence="1 2" key="1">
    <citation type="submission" date="2018-05" db="EMBL/GenBank/DDBJ databases">
        <title>Mucilaginibacter hurinus sp. nov., isolated from briquette warehouse soil.</title>
        <authorList>
            <person name="Choi L."/>
        </authorList>
    </citation>
    <scope>NUCLEOTIDE SEQUENCE [LARGE SCALE GENOMIC DNA]</scope>
    <source>
        <strain evidence="1 2">ZR32</strain>
    </source>
</reference>
<evidence type="ECO:0000313" key="1">
    <source>
        <dbReference type="EMBL" id="RCH54200.1"/>
    </source>
</evidence>
<protein>
    <submittedName>
        <fullName evidence="1">Uncharacterized protein</fullName>
    </submittedName>
</protein>
<sequence length="161" mass="18391">MPKTHLPSLSKSVCIALACIVCICNYGFNVFDPGEQELLSWSNKCLTQSFAVLPSDKLKKWELVLTPDAFIRLKKTYVNGKQEFFSFHLQRFNDMDYLGTAQCGVLKLRTDDADIIVQTHHDRKGNIDTMASELTINVKNMEPERLDSLRSALLFFKKKTL</sequence>
<evidence type="ECO:0000313" key="2">
    <source>
        <dbReference type="Proteomes" id="UP000253209"/>
    </source>
</evidence>
<gene>
    <name evidence="1" type="ORF">DJ568_12925</name>
</gene>
<dbReference type="AlphaFoldDB" id="A0A367GLJ7"/>
<name>A0A367GLJ7_9SPHI</name>
<comment type="caution">
    <text evidence="1">The sequence shown here is derived from an EMBL/GenBank/DDBJ whole genome shotgun (WGS) entry which is preliminary data.</text>
</comment>
<dbReference type="OrthoDB" id="797136at2"/>
<dbReference type="EMBL" id="QGDC01000007">
    <property type="protein sequence ID" value="RCH54200.1"/>
    <property type="molecule type" value="Genomic_DNA"/>
</dbReference>